<keyword evidence="2" id="KW-1185">Reference proteome</keyword>
<evidence type="ECO:0000313" key="1">
    <source>
        <dbReference type="EMBL" id="SFA59093.1"/>
    </source>
</evidence>
<name>A0A1I0U586_9SPHI</name>
<dbReference type="AlphaFoldDB" id="A0A1I0U586"/>
<dbReference type="STRING" id="332999.SAMN04488511_12112"/>
<evidence type="ECO:0000313" key="2">
    <source>
        <dbReference type="Proteomes" id="UP000198836"/>
    </source>
</evidence>
<organism evidence="1 2">
    <name type="scientific">Pedobacter suwonensis</name>
    <dbReference type="NCBI Taxonomy" id="332999"/>
    <lineage>
        <taxon>Bacteria</taxon>
        <taxon>Pseudomonadati</taxon>
        <taxon>Bacteroidota</taxon>
        <taxon>Sphingobacteriia</taxon>
        <taxon>Sphingobacteriales</taxon>
        <taxon>Sphingobacteriaceae</taxon>
        <taxon>Pedobacter</taxon>
    </lineage>
</organism>
<reference evidence="2" key="1">
    <citation type="submission" date="2016-10" db="EMBL/GenBank/DDBJ databases">
        <authorList>
            <person name="Varghese N."/>
            <person name="Submissions S."/>
        </authorList>
    </citation>
    <scope>NUCLEOTIDE SEQUENCE [LARGE SCALE GENOMIC DNA]</scope>
    <source>
        <strain evidence="2">DSM 18130</strain>
    </source>
</reference>
<dbReference type="Proteomes" id="UP000198836">
    <property type="component" value="Unassembled WGS sequence"/>
</dbReference>
<gene>
    <name evidence="1" type="ORF">SAMN04488511_12112</name>
</gene>
<accession>A0A1I0U586</accession>
<proteinExistence type="predicted"/>
<sequence length="61" mass="7155">MSDGCTKKFKWPKSIVISTAVEKSLNQILITRLKDLSISLRYSRDDDFFEEYVNGTCFRIF</sequence>
<protein>
    <submittedName>
        <fullName evidence="1">Uncharacterized protein</fullName>
    </submittedName>
</protein>
<dbReference type="EMBL" id="FOJM01000021">
    <property type="protein sequence ID" value="SFA59093.1"/>
    <property type="molecule type" value="Genomic_DNA"/>
</dbReference>